<dbReference type="STRING" id="76731.RD2015_741"/>
<dbReference type="GO" id="GO:0006824">
    <property type="term" value="P:cobalt ion transport"/>
    <property type="evidence" value="ECO:0007669"/>
    <property type="project" value="TreeGrafter"/>
</dbReference>
<name>A0A0U3DWT8_9BURK</name>
<evidence type="ECO:0000256" key="1">
    <source>
        <dbReference type="ARBA" id="ARBA00004141"/>
    </source>
</evidence>
<sequence length="249" mass="26532">MTLERLAYASPWRRIAPSAKALFCACAMAAAWLTATPLGACALALLLAAITVAVARTPWRDYLRVLRAPLGFLALSCLTMLVTITPGDHGPAGWRLAPELLPPVMMTVTRAAALCTALLLLVLTTPLGDLLGLLRRLRVPALLLDLMALAYRMQAVLGEAWSDGTTAQRARLGYVGRRQALRSMAALISCMAVQVWARASALQAAADARNDTGELRFLTPQFDRSPRHHLMAALAGVMLVATVLAGGPA</sequence>
<comment type="subcellular location">
    <subcellularLocation>
        <location evidence="1">Membrane</location>
        <topology evidence="1">Multi-pass membrane protein</topology>
    </subcellularLocation>
</comment>
<accession>A0A0U3DWT8</accession>
<dbReference type="RefSeq" id="WP_058933744.1">
    <property type="nucleotide sequence ID" value="NZ_CP013729.1"/>
</dbReference>
<organism evidence="6 7">
    <name type="scientific">Roseateles depolymerans</name>
    <dbReference type="NCBI Taxonomy" id="76731"/>
    <lineage>
        <taxon>Bacteria</taxon>
        <taxon>Pseudomonadati</taxon>
        <taxon>Pseudomonadota</taxon>
        <taxon>Betaproteobacteria</taxon>
        <taxon>Burkholderiales</taxon>
        <taxon>Sphaerotilaceae</taxon>
        <taxon>Roseateles</taxon>
    </lineage>
</organism>
<dbReference type="Pfam" id="PF02361">
    <property type="entry name" value="CbiQ"/>
    <property type="match status" value="1"/>
</dbReference>
<dbReference type="InterPro" id="IPR052770">
    <property type="entry name" value="Cobalt_transport_CbiQ"/>
</dbReference>
<dbReference type="PATRIC" id="fig|76731.3.peg.752"/>
<dbReference type="AlphaFoldDB" id="A0A0U3DWT8"/>
<evidence type="ECO:0000313" key="6">
    <source>
        <dbReference type="EMBL" id="ALV05237.1"/>
    </source>
</evidence>
<keyword evidence="7" id="KW-1185">Reference proteome</keyword>
<proteinExistence type="inferred from homology"/>
<keyword evidence="4" id="KW-1133">Transmembrane helix</keyword>
<evidence type="ECO:0000256" key="5">
    <source>
        <dbReference type="ARBA" id="ARBA00023136"/>
    </source>
</evidence>
<evidence type="ECO:0000256" key="4">
    <source>
        <dbReference type="ARBA" id="ARBA00022989"/>
    </source>
</evidence>
<dbReference type="InterPro" id="IPR003339">
    <property type="entry name" value="ABC/ECF_trnsptr_transmembrane"/>
</dbReference>
<keyword evidence="3" id="KW-0812">Transmembrane</keyword>
<keyword evidence="5" id="KW-0472">Membrane</keyword>
<dbReference type="PANTHER" id="PTHR43723">
    <property type="entry name" value="COBALT TRANSPORT PROTEIN CBIQ"/>
    <property type="match status" value="1"/>
</dbReference>
<dbReference type="PANTHER" id="PTHR43723:SF1">
    <property type="entry name" value="COBALT TRANSPORT PROTEIN CBIQ"/>
    <property type="match status" value="1"/>
</dbReference>
<evidence type="ECO:0000313" key="7">
    <source>
        <dbReference type="Proteomes" id="UP000060699"/>
    </source>
</evidence>
<dbReference type="GO" id="GO:0043190">
    <property type="term" value="C:ATP-binding cassette (ABC) transporter complex"/>
    <property type="evidence" value="ECO:0007669"/>
    <property type="project" value="TreeGrafter"/>
</dbReference>
<reference evidence="6 7" key="1">
    <citation type="submission" date="2015-12" db="EMBL/GenBank/DDBJ databases">
        <title>Complete genome of Roseateles depolymerans KCTC 42856.</title>
        <authorList>
            <person name="Kim K.M."/>
        </authorList>
    </citation>
    <scope>NUCLEOTIDE SEQUENCE [LARGE SCALE GENOMIC DNA]</scope>
    <source>
        <strain evidence="6 7">KCTC 42856</strain>
    </source>
</reference>
<gene>
    <name evidence="6" type="ORF">RD2015_741</name>
</gene>
<evidence type="ECO:0000256" key="3">
    <source>
        <dbReference type="ARBA" id="ARBA00022692"/>
    </source>
</evidence>
<dbReference type="Proteomes" id="UP000060699">
    <property type="component" value="Chromosome"/>
</dbReference>
<dbReference type="EMBL" id="CP013729">
    <property type="protein sequence ID" value="ALV05237.1"/>
    <property type="molecule type" value="Genomic_DNA"/>
</dbReference>
<comment type="similarity">
    <text evidence="2">Belongs to the CbiQ family.</text>
</comment>
<evidence type="ECO:0000256" key="2">
    <source>
        <dbReference type="ARBA" id="ARBA00008564"/>
    </source>
</evidence>
<dbReference type="KEGG" id="rdp:RD2015_741"/>
<protein>
    <submittedName>
        <fullName evidence="6">Cobalt transporter</fullName>
    </submittedName>
</protein>